<keyword evidence="3" id="KW-1185">Reference proteome</keyword>
<dbReference type="OrthoDB" id="1878503at2759"/>
<feature type="domain" description="DUF4216" evidence="1">
    <location>
        <begin position="115"/>
        <end position="182"/>
    </location>
</feature>
<accession>A0A5N5HMY3</accession>
<evidence type="ECO:0000313" key="2">
    <source>
        <dbReference type="EMBL" id="KAB2626880.1"/>
    </source>
</evidence>
<dbReference type="InterPro" id="IPR025312">
    <property type="entry name" value="DUF4216"/>
</dbReference>
<proteinExistence type="predicted"/>
<dbReference type="Proteomes" id="UP000327157">
    <property type="component" value="Chromosome 2"/>
</dbReference>
<dbReference type="Pfam" id="PF13952">
    <property type="entry name" value="DUF4216"/>
    <property type="match status" value="1"/>
</dbReference>
<gene>
    <name evidence="2" type="ORF">D8674_020498</name>
</gene>
<organism evidence="2 3">
    <name type="scientific">Pyrus ussuriensis x Pyrus communis</name>
    <dbReference type="NCBI Taxonomy" id="2448454"/>
    <lineage>
        <taxon>Eukaryota</taxon>
        <taxon>Viridiplantae</taxon>
        <taxon>Streptophyta</taxon>
        <taxon>Embryophyta</taxon>
        <taxon>Tracheophyta</taxon>
        <taxon>Spermatophyta</taxon>
        <taxon>Magnoliopsida</taxon>
        <taxon>eudicotyledons</taxon>
        <taxon>Gunneridae</taxon>
        <taxon>Pentapetalae</taxon>
        <taxon>rosids</taxon>
        <taxon>fabids</taxon>
        <taxon>Rosales</taxon>
        <taxon>Rosaceae</taxon>
        <taxon>Amygdaloideae</taxon>
        <taxon>Maleae</taxon>
        <taxon>Pyrus</taxon>
    </lineage>
</organism>
<dbReference type="PANTHER" id="PTHR48258">
    <property type="entry name" value="DUF4218 DOMAIN-CONTAINING PROTEIN-RELATED"/>
    <property type="match status" value="1"/>
</dbReference>
<evidence type="ECO:0000259" key="1">
    <source>
        <dbReference type="Pfam" id="PF13952"/>
    </source>
</evidence>
<reference evidence="2 3" key="3">
    <citation type="submission" date="2019-11" db="EMBL/GenBank/DDBJ databases">
        <title>A de novo genome assembly of a pear dwarfing rootstock.</title>
        <authorList>
            <person name="Wang F."/>
            <person name="Wang J."/>
            <person name="Li S."/>
            <person name="Zhang Y."/>
            <person name="Fang M."/>
            <person name="Ma L."/>
            <person name="Zhao Y."/>
            <person name="Jiang S."/>
        </authorList>
    </citation>
    <scope>NUCLEOTIDE SEQUENCE [LARGE SCALE GENOMIC DNA]</scope>
    <source>
        <strain evidence="2">S2</strain>
        <tissue evidence="2">Leaf</tissue>
    </source>
</reference>
<reference evidence="3" key="2">
    <citation type="submission" date="2019-10" db="EMBL/GenBank/DDBJ databases">
        <title>A de novo genome assembly of a pear dwarfing rootstock.</title>
        <authorList>
            <person name="Wang F."/>
            <person name="Wang J."/>
            <person name="Li S."/>
            <person name="Zhang Y."/>
            <person name="Fang M."/>
            <person name="Ma L."/>
            <person name="Zhao Y."/>
            <person name="Jiang S."/>
        </authorList>
    </citation>
    <scope>NUCLEOTIDE SEQUENCE [LARGE SCALE GENOMIC DNA]</scope>
</reference>
<sequence length="531" mass="60556">MQVAHLFVLNNCDEIIEYLDEHEELMKREHPLHLYVLKHCDLFTRWFREQETNSSVYTYELYNMAIGTLSMELYSGCHVNDIKFLGAERDDKLCTQNSGVHVLGTGDIADNDFYGKLTIIIFKCCWFDTDPSRNGSVKQDDGLQSVNTTRCWYNEDPYILATMIKQIFYINDPKAGKGWKIVQRIDHKGVMNNCTIPYCAMNGITSSLQILYMSQLIRQLGLVSGSPLTPPPPTTTVVTNPPALALTSEAAMPESSTSSVTHSLLSARRSHRRSQPIDKVYESASASTAVGEGVEQAIHYFCHIPPRAPTTSRARLHRITILFALGPDYALTILFLGTHTRTFQWVTHPRNALAQTRLTSEFPLELFASSKFLEIDMFKEVYVRHGDEFTKGLHLSFYLRIMMDTIDQRLGPRLGKVYQGMGNAHHREMRVASLMEKVAELEQHMVVQHKHIATQSAHITTQEAHIASQESKMTQIIAVLQLTRLQSPPQPLQLLLPLRLPRPLTQHNRPQELTLMTFYCSFFFLIKHSYI</sequence>
<evidence type="ECO:0000313" key="3">
    <source>
        <dbReference type="Proteomes" id="UP000327157"/>
    </source>
</evidence>
<dbReference type="EMBL" id="SMOL01000157">
    <property type="protein sequence ID" value="KAB2626880.1"/>
    <property type="molecule type" value="Genomic_DNA"/>
</dbReference>
<reference evidence="2 3" key="1">
    <citation type="submission" date="2019-09" db="EMBL/GenBank/DDBJ databases">
        <authorList>
            <person name="Ou C."/>
        </authorList>
    </citation>
    <scope>NUCLEOTIDE SEQUENCE [LARGE SCALE GENOMIC DNA]</scope>
    <source>
        <strain evidence="2">S2</strain>
        <tissue evidence="2">Leaf</tissue>
    </source>
</reference>
<dbReference type="PANTHER" id="PTHR48258:SF14">
    <property type="entry name" value="OS02G0583300 PROTEIN"/>
    <property type="match status" value="1"/>
</dbReference>
<comment type="caution">
    <text evidence="2">The sequence shown here is derived from an EMBL/GenBank/DDBJ whole genome shotgun (WGS) entry which is preliminary data.</text>
</comment>
<dbReference type="AlphaFoldDB" id="A0A5N5HMY3"/>
<protein>
    <recommendedName>
        <fullName evidence="1">DUF4216 domain-containing protein</fullName>
    </recommendedName>
</protein>
<name>A0A5N5HMY3_9ROSA</name>